<protein>
    <submittedName>
        <fullName evidence="4">Ribokinase</fullName>
    </submittedName>
</protein>
<evidence type="ECO:0000256" key="2">
    <source>
        <dbReference type="ARBA" id="ARBA00022777"/>
    </source>
</evidence>
<feature type="domain" description="Carbohydrate kinase PfkB" evidence="3">
    <location>
        <begin position="52"/>
        <end position="109"/>
    </location>
</feature>
<dbReference type="SUPFAM" id="SSF53613">
    <property type="entry name" value="Ribokinase-like"/>
    <property type="match status" value="1"/>
</dbReference>
<comment type="caution">
    <text evidence="4">The sequence shown here is derived from an EMBL/GenBank/DDBJ whole genome shotgun (WGS) entry which is preliminary data.</text>
</comment>
<dbReference type="Gene3D" id="3.40.1190.20">
    <property type="match status" value="1"/>
</dbReference>
<evidence type="ECO:0000259" key="3">
    <source>
        <dbReference type="Pfam" id="PF00294"/>
    </source>
</evidence>
<sequence>MPADPRPDQGTADQGAADPAPAGLLVVGQLFADVVFGALPGGPRPGHEIWTSSFGHGPGGIANFAVAGARLGVPTAIAAAVGTDPFSLLVRAALAAEGVSLDHLVTLDDWALPVTASLSYDDDRALVTGGVPCPLGSDELVPGEVPTAAAALVHLDPQRSAWIGRAAAAGTDVYADVGWDPSERWDPAILDQLDQCHAFVPNELEASAYTGTDSAVQAARALAARVPLSVVTSGSRGVVAVEAGTGEEVVRPPLAVRAVDATGAGDVFGASLAASARAPWSLTERVDFACLVAGITVTRPGGASGAPRLDELVPWLRAHPDAAEPGRYDYLADALAGPDAAHLLL</sequence>
<keyword evidence="1" id="KW-0808">Transferase</keyword>
<proteinExistence type="predicted"/>
<organism evidence="4 5">
    <name type="scientific">Clavibacter michiganensis</name>
    <dbReference type="NCBI Taxonomy" id="28447"/>
    <lineage>
        <taxon>Bacteria</taxon>
        <taxon>Bacillati</taxon>
        <taxon>Actinomycetota</taxon>
        <taxon>Actinomycetes</taxon>
        <taxon>Micrococcales</taxon>
        <taxon>Microbacteriaceae</taxon>
        <taxon>Clavibacter</taxon>
    </lineage>
</organism>
<dbReference type="PANTHER" id="PTHR10584:SF166">
    <property type="entry name" value="RIBOKINASE"/>
    <property type="match status" value="1"/>
</dbReference>
<feature type="domain" description="Carbohydrate kinase PfkB" evidence="3">
    <location>
        <begin position="166"/>
        <end position="307"/>
    </location>
</feature>
<evidence type="ECO:0000256" key="1">
    <source>
        <dbReference type="ARBA" id="ARBA00022679"/>
    </source>
</evidence>
<name>A0A251Y9B4_9MICO</name>
<dbReference type="AlphaFoldDB" id="A0A251Y9B4"/>
<dbReference type="Pfam" id="PF00294">
    <property type="entry name" value="PfkB"/>
    <property type="match status" value="2"/>
</dbReference>
<dbReference type="RefSeq" id="WP_086521260.1">
    <property type="nucleotide sequence ID" value="NZ_MDJW01000008.1"/>
</dbReference>
<dbReference type="EMBL" id="MDJW01000008">
    <property type="protein sequence ID" value="OUE20678.1"/>
    <property type="molecule type" value="Genomic_DNA"/>
</dbReference>
<evidence type="ECO:0000313" key="5">
    <source>
        <dbReference type="Proteomes" id="UP000194837"/>
    </source>
</evidence>
<dbReference type="PANTHER" id="PTHR10584">
    <property type="entry name" value="SUGAR KINASE"/>
    <property type="match status" value="1"/>
</dbReference>
<reference evidence="4 5" key="1">
    <citation type="submission" date="2016-08" db="EMBL/GenBank/DDBJ databases">
        <title>Genome sequence of Clavibacter michiganensis spp strain CFBP7494.</title>
        <authorList>
            <person name="Thapa S.P."/>
            <person name="Coaker G."/>
            <person name="Jacques M.-A."/>
        </authorList>
    </citation>
    <scope>NUCLEOTIDE SEQUENCE [LARGE SCALE GENOMIC DNA]</scope>
    <source>
        <strain evidence="4">CFBP7494</strain>
    </source>
</reference>
<gene>
    <name evidence="4" type="primary">rbsK_2</name>
    <name evidence="4" type="ORF">BFL34_01496</name>
</gene>
<dbReference type="InterPro" id="IPR011611">
    <property type="entry name" value="PfkB_dom"/>
</dbReference>
<dbReference type="GO" id="GO:0016301">
    <property type="term" value="F:kinase activity"/>
    <property type="evidence" value="ECO:0007669"/>
    <property type="project" value="UniProtKB-KW"/>
</dbReference>
<dbReference type="InterPro" id="IPR029056">
    <property type="entry name" value="Ribokinase-like"/>
</dbReference>
<evidence type="ECO:0000313" key="4">
    <source>
        <dbReference type="EMBL" id="OUE20678.1"/>
    </source>
</evidence>
<accession>A0A251Y9B4</accession>
<keyword evidence="2 4" id="KW-0418">Kinase</keyword>
<dbReference type="Proteomes" id="UP000194837">
    <property type="component" value="Unassembled WGS sequence"/>
</dbReference>